<keyword evidence="5" id="KW-1185">Reference proteome</keyword>
<proteinExistence type="predicted"/>
<dbReference type="Proteomes" id="UP000254033">
    <property type="component" value="Unassembled WGS sequence"/>
</dbReference>
<evidence type="ECO:0000313" key="7">
    <source>
        <dbReference type="Proteomes" id="UP000254033"/>
    </source>
</evidence>
<dbReference type="EMBL" id="LNYB01000085">
    <property type="protein sequence ID" value="KTC95165.1"/>
    <property type="molecule type" value="Genomic_DNA"/>
</dbReference>
<protein>
    <submittedName>
        <fullName evidence="2">Uncharacterized protein</fullName>
    </submittedName>
</protein>
<dbReference type="RefSeq" id="WP_058447645.1">
    <property type="nucleotide sequence ID" value="NZ_CAAAHT010000018.1"/>
</dbReference>
<reference evidence="2 5" key="1">
    <citation type="submission" date="2015-11" db="EMBL/GenBank/DDBJ databases">
        <title>Genomic analysis of 38 Legionella species identifies large and diverse effector repertoires.</title>
        <authorList>
            <person name="Burstein D."/>
            <person name="Amaro F."/>
            <person name="Zusman T."/>
            <person name="Lifshitz Z."/>
            <person name="Cohen O."/>
            <person name="Gilbert J.A."/>
            <person name="Pupko T."/>
            <person name="Shuman H.A."/>
            <person name="Segal G."/>
        </authorList>
    </citation>
    <scope>NUCLEOTIDE SEQUENCE [LARGE SCALE GENOMIC DNA]</scope>
    <source>
        <strain evidence="2 5">WO-44C</strain>
    </source>
</reference>
<dbReference type="Proteomes" id="UP000054698">
    <property type="component" value="Unassembled WGS sequence"/>
</dbReference>
<evidence type="ECO:0000313" key="4">
    <source>
        <dbReference type="EMBL" id="STX39542.1"/>
    </source>
</evidence>
<evidence type="ECO:0000313" key="5">
    <source>
        <dbReference type="Proteomes" id="UP000054698"/>
    </source>
</evidence>
<keyword evidence="1" id="KW-0472">Membrane</keyword>
<dbReference type="EMBL" id="UGNY01000001">
    <property type="protein sequence ID" value="STX39542.1"/>
    <property type="molecule type" value="Genomic_DNA"/>
</dbReference>
<keyword evidence="1" id="KW-1133">Transmembrane helix</keyword>
<dbReference type="EMBL" id="UASS01000038">
    <property type="protein sequence ID" value="SPX62477.1"/>
    <property type="molecule type" value="Genomic_DNA"/>
</dbReference>
<gene>
    <name evidence="2" type="ORF">Lfee_2829</name>
    <name evidence="4" type="ORF">NCTC11978_02745</name>
    <name evidence="3" type="ORF">NCTC12022_03238</name>
</gene>
<dbReference type="PATRIC" id="fig|453.4.peg.3092"/>
<evidence type="ECO:0000256" key="1">
    <source>
        <dbReference type="SAM" id="Phobius"/>
    </source>
</evidence>
<evidence type="ECO:0000313" key="2">
    <source>
        <dbReference type="EMBL" id="KTC95165.1"/>
    </source>
</evidence>
<dbReference type="AlphaFoldDB" id="A0A0W0TI86"/>
<name>A0A0W0TI86_9GAMM</name>
<dbReference type="OrthoDB" id="5650426at2"/>
<feature type="transmembrane region" description="Helical" evidence="1">
    <location>
        <begin position="12"/>
        <end position="29"/>
    </location>
</feature>
<reference evidence="6 7" key="2">
    <citation type="submission" date="2018-06" db="EMBL/GenBank/DDBJ databases">
        <authorList>
            <consortium name="Pathogen Informatics"/>
            <person name="Doyle S."/>
        </authorList>
    </citation>
    <scope>NUCLEOTIDE SEQUENCE [LARGE SCALE GENOMIC DNA]</scope>
    <source>
        <strain evidence="4 7">NCTC11978</strain>
        <strain evidence="3 6">NCTC12022</strain>
    </source>
</reference>
<evidence type="ECO:0000313" key="3">
    <source>
        <dbReference type="EMBL" id="SPX62477.1"/>
    </source>
</evidence>
<accession>A0A0W0TI86</accession>
<keyword evidence="1" id="KW-0812">Transmembrane</keyword>
<evidence type="ECO:0000313" key="6">
    <source>
        <dbReference type="Proteomes" id="UP000251942"/>
    </source>
</evidence>
<sequence length="69" mass="7977">MTSLQRFVCEHPYFSMLVFVAIGFLLRGIRRLNPKTVRIAITELELALEDEDMERAKHALQRLKSGFGL</sequence>
<dbReference type="Proteomes" id="UP000251942">
    <property type="component" value="Unassembled WGS sequence"/>
</dbReference>
<organism evidence="2 5">
    <name type="scientific">Legionella feeleii</name>
    <dbReference type="NCBI Taxonomy" id="453"/>
    <lineage>
        <taxon>Bacteria</taxon>
        <taxon>Pseudomonadati</taxon>
        <taxon>Pseudomonadota</taxon>
        <taxon>Gammaproteobacteria</taxon>
        <taxon>Legionellales</taxon>
        <taxon>Legionellaceae</taxon>
        <taxon>Legionella</taxon>
    </lineage>
</organism>